<dbReference type="Proteomes" id="UP001303647">
    <property type="component" value="Unassembled WGS sequence"/>
</dbReference>
<reference evidence="4" key="2">
    <citation type="submission" date="2023-05" db="EMBL/GenBank/DDBJ databases">
        <authorList>
            <consortium name="Lawrence Berkeley National Laboratory"/>
            <person name="Steindorff A."/>
            <person name="Hensen N."/>
            <person name="Bonometti L."/>
            <person name="Westerberg I."/>
            <person name="Brannstrom I.O."/>
            <person name="Guillou S."/>
            <person name="Cros-Aarteil S."/>
            <person name="Calhoun S."/>
            <person name="Haridas S."/>
            <person name="Kuo A."/>
            <person name="Mondo S."/>
            <person name="Pangilinan J."/>
            <person name="Riley R."/>
            <person name="Labutti K."/>
            <person name="Andreopoulos B."/>
            <person name="Lipzen A."/>
            <person name="Chen C."/>
            <person name="Yanf M."/>
            <person name="Daum C."/>
            <person name="Ng V."/>
            <person name="Clum A."/>
            <person name="Ohm R."/>
            <person name="Martin F."/>
            <person name="Silar P."/>
            <person name="Natvig D."/>
            <person name="Lalanne C."/>
            <person name="Gautier V."/>
            <person name="Ament-Velasquez S.L."/>
            <person name="Kruys A."/>
            <person name="Hutchinson M.I."/>
            <person name="Powell A.J."/>
            <person name="Barry K."/>
            <person name="Miller A.N."/>
            <person name="Grigoriev I.V."/>
            <person name="Debuchy R."/>
            <person name="Gladieux P."/>
            <person name="Thoren M.H."/>
            <person name="Johannesson H."/>
        </authorList>
    </citation>
    <scope>NUCLEOTIDE SEQUENCE</scope>
    <source>
        <strain evidence="4">CBS 359.72</strain>
    </source>
</reference>
<evidence type="ECO:0000256" key="1">
    <source>
        <dbReference type="ARBA" id="ARBA00006328"/>
    </source>
</evidence>
<keyword evidence="5" id="KW-1185">Reference proteome</keyword>
<dbReference type="EMBL" id="MU857626">
    <property type="protein sequence ID" value="KAK4249279.1"/>
    <property type="molecule type" value="Genomic_DNA"/>
</dbReference>
<dbReference type="PANTHER" id="PTHR42748">
    <property type="entry name" value="NITROGEN METABOLITE REPRESSION PROTEIN NMRA FAMILY MEMBER"/>
    <property type="match status" value="1"/>
</dbReference>
<dbReference type="InterPro" id="IPR036291">
    <property type="entry name" value="NAD(P)-bd_dom_sf"/>
</dbReference>
<protein>
    <recommendedName>
        <fullName evidence="3">NmrA-like domain-containing protein</fullName>
    </recommendedName>
</protein>
<comment type="caution">
    <text evidence="4">The sequence shown here is derived from an EMBL/GenBank/DDBJ whole genome shotgun (WGS) entry which is preliminary data.</text>
</comment>
<evidence type="ECO:0000256" key="2">
    <source>
        <dbReference type="ARBA" id="ARBA00022857"/>
    </source>
</evidence>
<dbReference type="Gene3D" id="3.40.50.720">
    <property type="entry name" value="NAD(P)-binding Rossmann-like Domain"/>
    <property type="match status" value="1"/>
</dbReference>
<feature type="domain" description="NmrA-like" evidence="3">
    <location>
        <begin position="4"/>
        <end position="250"/>
    </location>
</feature>
<accession>A0AAN7CVX0</accession>
<proteinExistence type="inferred from homology"/>
<dbReference type="Gene3D" id="3.90.25.10">
    <property type="entry name" value="UDP-galactose 4-epimerase, domain 1"/>
    <property type="match status" value="1"/>
</dbReference>
<dbReference type="GO" id="GO:0005634">
    <property type="term" value="C:nucleus"/>
    <property type="evidence" value="ECO:0007669"/>
    <property type="project" value="TreeGrafter"/>
</dbReference>
<organism evidence="4 5">
    <name type="scientific">Corynascus novoguineensis</name>
    <dbReference type="NCBI Taxonomy" id="1126955"/>
    <lineage>
        <taxon>Eukaryota</taxon>
        <taxon>Fungi</taxon>
        <taxon>Dikarya</taxon>
        <taxon>Ascomycota</taxon>
        <taxon>Pezizomycotina</taxon>
        <taxon>Sordariomycetes</taxon>
        <taxon>Sordariomycetidae</taxon>
        <taxon>Sordariales</taxon>
        <taxon>Chaetomiaceae</taxon>
        <taxon>Corynascus</taxon>
    </lineage>
</organism>
<dbReference type="InterPro" id="IPR051164">
    <property type="entry name" value="NmrA-like_oxidored"/>
</dbReference>
<reference evidence="4" key="1">
    <citation type="journal article" date="2023" name="Mol. Phylogenet. Evol.">
        <title>Genome-scale phylogeny and comparative genomics of the fungal order Sordariales.</title>
        <authorList>
            <person name="Hensen N."/>
            <person name="Bonometti L."/>
            <person name="Westerberg I."/>
            <person name="Brannstrom I.O."/>
            <person name="Guillou S."/>
            <person name="Cros-Aarteil S."/>
            <person name="Calhoun S."/>
            <person name="Haridas S."/>
            <person name="Kuo A."/>
            <person name="Mondo S."/>
            <person name="Pangilinan J."/>
            <person name="Riley R."/>
            <person name="LaButti K."/>
            <person name="Andreopoulos B."/>
            <person name="Lipzen A."/>
            <person name="Chen C."/>
            <person name="Yan M."/>
            <person name="Daum C."/>
            <person name="Ng V."/>
            <person name="Clum A."/>
            <person name="Steindorff A."/>
            <person name="Ohm R.A."/>
            <person name="Martin F."/>
            <person name="Silar P."/>
            <person name="Natvig D.O."/>
            <person name="Lalanne C."/>
            <person name="Gautier V."/>
            <person name="Ament-Velasquez S.L."/>
            <person name="Kruys A."/>
            <person name="Hutchinson M.I."/>
            <person name="Powell A.J."/>
            <person name="Barry K."/>
            <person name="Miller A.N."/>
            <person name="Grigoriev I.V."/>
            <person name="Debuchy R."/>
            <person name="Gladieux P."/>
            <person name="Hiltunen Thoren M."/>
            <person name="Johannesson H."/>
        </authorList>
    </citation>
    <scope>NUCLEOTIDE SEQUENCE</scope>
    <source>
        <strain evidence="4">CBS 359.72</strain>
    </source>
</reference>
<dbReference type="Pfam" id="PF05368">
    <property type="entry name" value="NmrA"/>
    <property type="match status" value="1"/>
</dbReference>
<gene>
    <name evidence="4" type="ORF">C7999DRAFT_30334</name>
</gene>
<sequence>MTPQNILIVGATGKQGGSALKALLELPDGTSRFHIFALTRNAQSERAKRLASDHKGAVSLIEGDITNPRPIFASQPEGLIHCIFIVTDPRAKVPEEQQAIPLIDEAVAHGVKHIVFTSVDRGGDEKSWTNPTNIKHFLAKHNIEIYLRDKAEKEGGSKFTWTILRPVAFMDNLNPGFLCSLFTAMWDAALSPNTKLQLVATRDIGIFAAKALSDPSAWSGKALGLAGDELTLTEARAIFQRVVGKPLPQTWTILGRGVMWGMKEMGDMFTFFEREGYGVDIEALKREAPVQNLETWLRDTSDWLNE</sequence>
<evidence type="ECO:0000313" key="5">
    <source>
        <dbReference type="Proteomes" id="UP001303647"/>
    </source>
</evidence>
<evidence type="ECO:0000313" key="4">
    <source>
        <dbReference type="EMBL" id="KAK4249279.1"/>
    </source>
</evidence>
<dbReference type="AlphaFoldDB" id="A0AAN7CVX0"/>
<name>A0AAN7CVX0_9PEZI</name>
<dbReference type="SUPFAM" id="SSF51735">
    <property type="entry name" value="NAD(P)-binding Rossmann-fold domains"/>
    <property type="match status" value="1"/>
</dbReference>
<dbReference type="InterPro" id="IPR008030">
    <property type="entry name" value="NmrA-like"/>
</dbReference>
<keyword evidence="2" id="KW-0521">NADP</keyword>
<evidence type="ECO:0000259" key="3">
    <source>
        <dbReference type="Pfam" id="PF05368"/>
    </source>
</evidence>
<comment type="similarity">
    <text evidence="1">Belongs to the NmrA-type oxidoreductase family.</text>
</comment>
<dbReference type="PANTHER" id="PTHR42748:SF7">
    <property type="entry name" value="NMRA LIKE REDOX SENSOR 1-RELATED"/>
    <property type="match status" value="1"/>
</dbReference>